<sequence length="172" mass="19326">MLAEGKIRLAAKFGELSSNIEALVTSAFSDDILLSWQDMTNLGMLDKNFNFPHASSRLIRPFQGAPPDNNLSNRQSLAITLRDKYFSDTTAENLDEKKALLINLFNDVISDSLEGKEPISGRPMKLYFKEDVKIIPFQAKTPRNIPLHMRGPADDLIKELLHTKIIAQVDTL</sequence>
<dbReference type="AlphaFoldDB" id="A0A7T8HME1"/>
<evidence type="ECO:0000313" key="1">
    <source>
        <dbReference type="EMBL" id="QQP52742.1"/>
    </source>
</evidence>
<proteinExistence type="predicted"/>
<gene>
    <name evidence="1" type="ORF">FKW44_004982</name>
</gene>
<name>A0A7T8HME1_CALRO</name>
<protein>
    <submittedName>
        <fullName evidence="1">Uncharacterized protein</fullName>
    </submittedName>
</protein>
<reference evidence="2" key="1">
    <citation type="submission" date="2021-01" db="EMBL/GenBank/DDBJ databases">
        <title>Caligus Genome Assembly.</title>
        <authorList>
            <person name="Gallardo-Escarate C."/>
        </authorList>
    </citation>
    <scope>NUCLEOTIDE SEQUENCE [LARGE SCALE GENOMIC DNA]</scope>
</reference>
<organism evidence="1 2">
    <name type="scientific">Caligus rogercresseyi</name>
    <name type="common">Sea louse</name>
    <dbReference type="NCBI Taxonomy" id="217165"/>
    <lineage>
        <taxon>Eukaryota</taxon>
        <taxon>Metazoa</taxon>
        <taxon>Ecdysozoa</taxon>
        <taxon>Arthropoda</taxon>
        <taxon>Crustacea</taxon>
        <taxon>Multicrustacea</taxon>
        <taxon>Hexanauplia</taxon>
        <taxon>Copepoda</taxon>
        <taxon>Siphonostomatoida</taxon>
        <taxon>Caligidae</taxon>
        <taxon>Caligus</taxon>
    </lineage>
</organism>
<evidence type="ECO:0000313" key="2">
    <source>
        <dbReference type="Proteomes" id="UP000595437"/>
    </source>
</evidence>
<keyword evidence="2" id="KW-1185">Reference proteome</keyword>
<dbReference type="OrthoDB" id="2286242at2759"/>
<dbReference type="EMBL" id="CP045892">
    <property type="protein sequence ID" value="QQP52742.1"/>
    <property type="molecule type" value="Genomic_DNA"/>
</dbReference>
<accession>A0A7T8HME1</accession>
<dbReference type="Proteomes" id="UP000595437">
    <property type="component" value="Chromosome 3"/>
</dbReference>